<evidence type="ECO:0000313" key="1">
    <source>
        <dbReference type="EMBL" id="QHS95013.1"/>
    </source>
</evidence>
<dbReference type="EMBL" id="MN739237">
    <property type="protein sequence ID" value="QHS95013.1"/>
    <property type="molecule type" value="Genomic_DNA"/>
</dbReference>
<reference evidence="1" key="1">
    <citation type="journal article" date="2020" name="Nature">
        <title>Giant virus diversity and host interactions through global metagenomics.</title>
        <authorList>
            <person name="Schulz F."/>
            <person name="Roux S."/>
            <person name="Paez-Espino D."/>
            <person name="Jungbluth S."/>
            <person name="Walsh D.A."/>
            <person name="Denef V.J."/>
            <person name="McMahon K.D."/>
            <person name="Konstantinidis K.T."/>
            <person name="Eloe-Fadrosh E.A."/>
            <person name="Kyrpides N.C."/>
            <person name="Woyke T."/>
        </authorList>
    </citation>
    <scope>NUCLEOTIDE SEQUENCE</scope>
    <source>
        <strain evidence="1">GVMAG-M-3300018428-16</strain>
    </source>
</reference>
<accession>A0A6C0BUU1</accession>
<name>A0A6C0BUU1_9ZZZZ</name>
<organism evidence="1">
    <name type="scientific">viral metagenome</name>
    <dbReference type="NCBI Taxonomy" id="1070528"/>
    <lineage>
        <taxon>unclassified sequences</taxon>
        <taxon>metagenomes</taxon>
        <taxon>organismal metagenomes</taxon>
    </lineage>
</organism>
<sequence>MSRITVFEGFYNQPQIKWKSATPLNKTGFVYSNAPSNIRPLDVSQDRSAPFGKPRPLQLYRRGRSLRQIASSKVTMRESLENPGTYITNNNKTSEELCSECNGSSLINTYGSKTNMSNNPQTTDQCYSQANFSRTMLRNPKFNLQKTYYTRHEDLRKARGAVHKSNLYYSNCSDDKCLDVDTPTNAKYHINGAVSSSTRLDRLKLEAVEKTKTRYVGDYKEPYNQKSKTEDFNCTSIKMCTRNTRFRKL</sequence>
<protein>
    <submittedName>
        <fullName evidence="1">Uncharacterized protein</fullName>
    </submittedName>
</protein>
<proteinExistence type="predicted"/>
<dbReference type="AlphaFoldDB" id="A0A6C0BUU1"/>